<feature type="region of interest" description="Disordered" evidence="2">
    <location>
        <begin position="277"/>
        <end position="301"/>
    </location>
</feature>
<evidence type="ECO:0000313" key="4">
    <source>
        <dbReference type="Proteomes" id="UP001152795"/>
    </source>
</evidence>
<feature type="region of interest" description="Disordered" evidence="2">
    <location>
        <begin position="391"/>
        <end position="436"/>
    </location>
</feature>
<gene>
    <name evidence="3" type="ORF">PACLA_8A059479</name>
</gene>
<dbReference type="Proteomes" id="UP001152795">
    <property type="component" value="Unassembled WGS sequence"/>
</dbReference>
<dbReference type="OrthoDB" id="6086417at2759"/>
<protein>
    <submittedName>
        <fullName evidence="3">Histone acetyltransferase KAT6A-like</fullName>
    </submittedName>
</protein>
<evidence type="ECO:0000256" key="1">
    <source>
        <dbReference type="SAM" id="Coils"/>
    </source>
</evidence>
<dbReference type="SMART" id="SM00343">
    <property type="entry name" value="ZnF_C2HC"/>
    <property type="match status" value="1"/>
</dbReference>
<feature type="compositionally biased region" description="Polar residues" evidence="2">
    <location>
        <begin position="317"/>
        <end position="333"/>
    </location>
</feature>
<dbReference type="Pfam" id="PF00098">
    <property type="entry name" value="zf-CCHC"/>
    <property type="match status" value="1"/>
</dbReference>
<feature type="compositionally biased region" description="Polar residues" evidence="2">
    <location>
        <begin position="400"/>
        <end position="411"/>
    </location>
</feature>
<dbReference type="SUPFAM" id="SSF57756">
    <property type="entry name" value="Retrovirus zinc finger-like domains"/>
    <property type="match status" value="1"/>
</dbReference>
<feature type="coiled-coil region" evidence="1">
    <location>
        <begin position="1"/>
        <end position="38"/>
    </location>
</feature>
<dbReference type="InterPro" id="IPR001878">
    <property type="entry name" value="Znf_CCHC"/>
</dbReference>
<dbReference type="GO" id="GO:0003676">
    <property type="term" value="F:nucleic acid binding"/>
    <property type="evidence" value="ECO:0007669"/>
    <property type="project" value="InterPro"/>
</dbReference>
<organism evidence="3 4">
    <name type="scientific">Paramuricea clavata</name>
    <name type="common">Red gorgonian</name>
    <name type="synonym">Violescent sea-whip</name>
    <dbReference type="NCBI Taxonomy" id="317549"/>
    <lineage>
        <taxon>Eukaryota</taxon>
        <taxon>Metazoa</taxon>
        <taxon>Cnidaria</taxon>
        <taxon>Anthozoa</taxon>
        <taxon>Octocorallia</taxon>
        <taxon>Malacalcyonacea</taxon>
        <taxon>Plexauridae</taxon>
        <taxon>Paramuricea</taxon>
    </lineage>
</organism>
<feature type="region of interest" description="Disordered" evidence="2">
    <location>
        <begin position="317"/>
        <end position="345"/>
    </location>
</feature>
<reference evidence="3" key="1">
    <citation type="submission" date="2020-04" db="EMBL/GenBank/DDBJ databases">
        <authorList>
            <person name="Alioto T."/>
            <person name="Alioto T."/>
            <person name="Gomez Garrido J."/>
        </authorList>
    </citation>
    <scope>NUCLEOTIDE SEQUENCE</scope>
    <source>
        <strain evidence="3">A484AB</strain>
    </source>
</reference>
<evidence type="ECO:0000256" key="2">
    <source>
        <dbReference type="SAM" id="MobiDB-lite"/>
    </source>
</evidence>
<dbReference type="PANTHER" id="PTHR33194:SF4">
    <property type="entry name" value="CCHC-TYPE DOMAIN-CONTAINING PROTEIN"/>
    <property type="match status" value="1"/>
</dbReference>
<dbReference type="PANTHER" id="PTHR33194">
    <property type="entry name" value="ZINC KNUCKLE DOMAINCONTAINING PROTEIN"/>
    <property type="match status" value="1"/>
</dbReference>
<dbReference type="Pfam" id="PF03732">
    <property type="entry name" value="Retrotrans_gag"/>
    <property type="match status" value="1"/>
</dbReference>
<dbReference type="PROSITE" id="PS50158">
    <property type="entry name" value="ZF_CCHC"/>
    <property type="match status" value="1"/>
</dbReference>
<keyword evidence="4" id="KW-1185">Reference proteome</keyword>
<feature type="compositionally biased region" description="Polar residues" evidence="2">
    <location>
        <begin position="418"/>
        <end position="436"/>
    </location>
</feature>
<dbReference type="AlphaFoldDB" id="A0A6S7GZR9"/>
<proteinExistence type="predicted"/>
<dbReference type="InterPro" id="IPR005162">
    <property type="entry name" value="Retrotrans_gag_dom"/>
</dbReference>
<dbReference type="InterPro" id="IPR036875">
    <property type="entry name" value="Znf_CCHC_sf"/>
</dbReference>
<comment type="caution">
    <text evidence="3">The sequence shown here is derived from an EMBL/GenBank/DDBJ whole genome shotgun (WGS) entry which is preliminary data.</text>
</comment>
<accession>A0A6S7GZR9</accession>
<name>A0A6S7GZR9_PARCT</name>
<keyword evidence="1" id="KW-0175">Coiled coil</keyword>
<sequence length="436" mass="49072">MAEQTELMNKLSELLNAIEKSTRTNQQSQEQLAESTEKGIRSQTDFLTSHEQQQAQLATLISQNTLQVGPALHPTPFFGKPTDDLTAFLGHFERYSNFCGWDSKQRLRALPLYLQGNAGSWYASLNTSFESYDALINALKEQFSNPASLWLLRQQLSSRKQNETEPVANYAAEIRRLCKRLGLSDNEGMHYFIQGLHPDLKGHVILGQPKTLAEAENLAHLKEAVSVSTPNLAQYKFESQLQSVIKSLEALASDKQQNQAPNIAAYSNYLKPGIPDQEVHNFNHGQYRSRHPSPPGSMHDSNNIAKLVREEVRRQTQYLTQTNRPSSSGVPSNRNRRTTDGLPICNKCNKVGHIARNCRAGGIQHQPPQVSQHNFHIRPGMQRQFSSQFNSYTRPGMQHQPVQRPQFNSNIHPDAPTFNPQQGRTANNPFNAESGN</sequence>
<dbReference type="EMBL" id="CACRXK020003454">
    <property type="protein sequence ID" value="CAB3998855.1"/>
    <property type="molecule type" value="Genomic_DNA"/>
</dbReference>
<dbReference type="GO" id="GO:0008270">
    <property type="term" value="F:zinc ion binding"/>
    <property type="evidence" value="ECO:0007669"/>
    <property type="project" value="InterPro"/>
</dbReference>
<evidence type="ECO:0000313" key="3">
    <source>
        <dbReference type="EMBL" id="CAB3998855.1"/>
    </source>
</evidence>